<keyword evidence="3" id="KW-1003">Cell membrane</keyword>
<keyword evidence="5 9" id="KW-0812">Transmembrane</keyword>
<reference evidence="12 14" key="1">
    <citation type="submission" date="2016-10" db="EMBL/GenBank/DDBJ databases">
        <authorList>
            <person name="Varghese N."/>
            <person name="Submissions S."/>
        </authorList>
    </citation>
    <scope>NUCLEOTIDE SEQUENCE [LARGE SCALE GENOMIC DNA]</scope>
    <source>
        <strain evidence="12 14">CGMCC 1.7071</strain>
    </source>
</reference>
<dbReference type="EMBL" id="FOCV01000015">
    <property type="protein sequence ID" value="SEO32389.1"/>
    <property type="molecule type" value="Genomic_DNA"/>
</dbReference>
<evidence type="ECO:0000256" key="2">
    <source>
        <dbReference type="ARBA" id="ARBA00006464"/>
    </source>
</evidence>
<reference evidence="13" key="2">
    <citation type="submission" date="2016-10" db="EMBL/GenBank/DDBJ databases">
        <authorList>
            <person name="Wibberg D."/>
        </authorList>
    </citation>
    <scope>NUCLEOTIDE SEQUENCE [LARGE SCALE GENOMIC DNA]</scope>
</reference>
<dbReference type="GO" id="GO:0005886">
    <property type="term" value="C:plasma membrane"/>
    <property type="evidence" value="ECO:0007669"/>
    <property type="project" value="UniProtKB-SubCell"/>
</dbReference>
<dbReference type="PANTHER" id="PTHR30576:SF4">
    <property type="entry name" value="UNDECAPRENYL-PHOSPHATE GALACTOSE PHOSPHOTRANSFERASE"/>
    <property type="match status" value="1"/>
</dbReference>
<evidence type="ECO:0000256" key="9">
    <source>
        <dbReference type="SAM" id="Phobius"/>
    </source>
</evidence>
<feature type="transmembrane region" description="Helical" evidence="9">
    <location>
        <begin position="47"/>
        <end position="69"/>
    </location>
</feature>
<evidence type="ECO:0000259" key="10">
    <source>
        <dbReference type="Pfam" id="PF02397"/>
    </source>
</evidence>
<dbReference type="GO" id="GO:0016780">
    <property type="term" value="F:phosphotransferase activity, for other substituted phosphate groups"/>
    <property type="evidence" value="ECO:0007669"/>
    <property type="project" value="TreeGrafter"/>
</dbReference>
<evidence type="ECO:0000313" key="11">
    <source>
        <dbReference type="EMBL" id="SEI00633.1"/>
    </source>
</evidence>
<dbReference type="PANTHER" id="PTHR30576">
    <property type="entry name" value="COLANIC BIOSYNTHESIS UDP-GLUCOSE LIPID CARRIER TRANSFERASE"/>
    <property type="match status" value="1"/>
</dbReference>
<evidence type="ECO:0000313" key="12">
    <source>
        <dbReference type="EMBL" id="SEO32389.1"/>
    </source>
</evidence>
<dbReference type="EMBL" id="FNXB01000018">
    <property type="protein sequence ID" value="SEI00633.1"/>
    <property type="molecule type" value="Genomic_DNA"/>
</dbReference>
<comment type="subcellular location">
    <subcellularLocation>
        <location evidence="1">Cell membrane</location>
    </subcellularLocation>
</comment>
<evidence type="ECO:0000256" key="3">
    <source>
        <dbReference type="ARBA" id="ARBA00022475"/>
    </source>
</evidence>
<dbReference type="EC" id="2.-.-.-" evidence="11"/>
<dbReference type="RefSeq" id="WP_072377427.1">
    <property type="nucleotide sequence ID" value="NZ_FNXB01000018.1"/>
</dbReference>
<evidence type="ECO:0000256" key="4">
    <source>
        <dbReference type="ARBA" id="ARBA00022679"/>
    </source>
</evidence>
<evidence type="ECO:0000313" key="13">
    <source>
        <dbReference type="Proteomes" id="UP000183063"/>
    </source>
</evidence>
<dbReference type="OrthoDB" id="9808602at2"/>
<evidence type="ECO:0000256" key="8">
    <source>
        <dbReference type="ARBA" id="ARBA00023169"/>
    </source>
</evidence>
<dbReference type="Proteomes" id="UP000183063">
    <property type="component" value="Unassembled WGS sequence"/>
</dbReference>
<feature type="domain" description="Bacterial sugar transferase" evidence="10">
    <location>
        <begin position="40"/>
        <end position="231"/>
    </location>
</feature>
<comment type="similarity">
    <text evidence="2">Belongs to the bacterial sugar transferase family.</text>
</comment>
<dbReference type="AlphaFoldDB" id="A0A1H8NS48"/>
<keyword evidence="6 9" id="KW-1133">Transmembrane helix</keyword>
<keyword evidence="8" id="KW-0270">Exopolysaccharide synthesis</keyword>
<proteinExistence type="inferred from homology"/>
<sequence length="237" mass="26581">MRQIDLTRSFDRFGKTPQHHRGTGSRKSDAVRNGASAACKYAIDASFAAIGLLVLSPMILMVIAILLVLQGRPIFIAHRRIGKNGVMFPCLKFRTMVRDADEVLARHLAANPHLEDEWNTTRKLRNDPRITPFGALLRKSSIDEIPQLLNVVQGRMSLVGPRPIVASEAELYGAHFADYMRVRPGLTGLWQVSGRSDTSYRERVQLDVRYVREKTIAGDLAIMMKTIPAILRSRGSY</sequence>
<dbReference type="InterPro" id="IPR003362">
    <property type="entry name" value="Bact_transf"/>
</dbReference>
<keyword evidence="4 11" id="KW-0808">Transferase</keyword>
<gene>
    <name evidence="11" type="primary">epsL_2</name>
    <name evidence="11" type="ORF">RTCCBAU85039_3651</name>
    <name evidence="12" type="ORF">SAMN05216228_101557</name>
</gene>
<evidence type="ECO:0000256" key="5">
    <source>
        <dbReference type="ARBA" id="ARBA00022692"/>
    </source>
</evidence>
<evidence type="ECO:0000256" key="7">
    <source>
        <dbReference type="ARBA" id="ARBA00023136"/>
    </source>
</evidence>
<evidence type="ECO:0000313" key="14">
    <source>
        <dbReference type="Proteomes" id="UP000198939"/>
    </source>
</evidence>
<protein>
    <submittedName>
        <fullName evidence="12">Exopolysaccharide production protein ExoY</fullName>
    </submittedName>
    <submittedName>
        <fullName evidence="11">Putative sugar transferase EpsL</fullName>
        <ecNumber evidence="11">2.-.-.-</ecNumber>
    </submittedName>
</protein>
<keyword evidence="14" id="KW-1185">Reference proteome</keyword>
<keyword evidence="7 9" id="KW-0472">Membrane</keyword>
<dbReference type="Pfam" id="PF02397">
    <property type="entry name" value="Bac_transf"/>
    <property type="match status" value="1"/>
</dbReference>
<accession>A0A1H8NS48</accession>
<reference evidence="11" key="3">
    <citation type="submission" date="2016-10" db="EMBL/GenBank/DDBJ databases">
        <authorList>
            <person name="de Groot N.N."/>
        </authorList>
    </citation>
    <scope>NUCLEOTIDE SEQUENCE [LARGE SCALE GENOMIC DNA]</scope>
    <source>
        <strain evidence="11">CCBAU85039</strain>
    </source>
</reference>
<evidence type="ECO:0000256" key="1">
    <source>
        <dbReference type="ARBA" id="ARBA00004236"/>
    </source>
</evidence>
<dbReference type="Proteomes" id="UP000198939">
    <property type="component" value="Unassembled WGS sequence"/>
</dbReference>
<name>A0A1H8NS48_9HYPH</name>
<dbReference type="STRING" id="501024.RTCCBAU85039_3651"/>
<evidence type="ECO:0000256" key="6">
    <source>
        <dbReference type="ARBA" id="ARBA00022989"/>
    </source>
</evidence>
<dbReference type="GO" id="GO:0000271">
    <property type="term" value="P:polysaccharide biosynthetic process"/>
    <property type="evidence" value="ECO:0007669"/>
    <property type="project" value="UniProtKB-KW"/>
</dbReference>
<organism evidence="11 13">
    <name type="scientific">Rhizobium tibeticum</name>
    <dbReference type="NCBI Taxonomy" id="501024"/>
    <lineage>
        <taxon>Bacteria</taxon>
        <taxon>Pseudomonadati</taxon>
        <taxon>Pseudomonadota</taxon>
        <taxon>Alphaproteobacteria</taxon>
        <taxon>Hyphomicrobiales</taxon>
        <taxon>Rhizobiaceae</taxon>
        <taxon>Rhizobium/Agrobacterium group</taxon>
        <taxon>Rhizobium</taxon>
    </lineage>
</organism>